<proteinExistence type="inferred from homology"/>
<dbReference type="AlphaFoldDB" id="A0A1Y2DFC2"/>
<evidence type="ECO:0000256" key="1">
    <source>
        <dbReference type="ARBA" id="ARBA00010088"/>
    </source>
</evidence>
<dbReference type="InterPro" id="IPR000073">
    <property type="entry name" value="AB_hydrolase_1"/>
</dbReference>
<evidence type="ECO:0000313" key="6">
    <source>
        <dbReference type="EMBL" id="ORY57804.1"/>
    </source>
</evidence>
<dbReference type="Gene3D" id="3.40.50.1820">
    <property type="entry name" value="alpha/beta hydrolase"/>
    <property type="match status" value="1"/>
</dbReference>
<dbReference type="InterPro" id="IPR013595">
    <property type="entry name" value="Pept_S33_TAP-like_C"/>
</dbReference>
<dbReference type="Pfam" id="PF00561">
    <property type="entry name" value="Abhydrolase_1"/>
    <property type="match status" value="1"/>
</dbReference>
<keyword evidence="2" id="KW-0378">Hydrolase</keyword>
<dbReference type="InParanoid" id="A0A1Y2DFC2"/>
<dbReference type="EMBL" id="MCFJ01000018">
    <property type="protein sequence ID" value="ORY57804.1"/>
    <property type="molecule type" value="Genomic_DNA"/>
</dbReference>
<keyword evidence="3" id="KW-0812">Transmembrane</keyword>
<dbReference type="PANTHER" id="PTHR43248">
    <property type="entry name" value="2-SUCCINYL-6-HYDROXY-2,4-CYCLOHEXADIENE-1-CARBOXYLATE SYNTHASE"/>
    <property type="match status" value="1"/>
</dbReference>
<dbReference type="InterPro" id="IPR029058">
    <property type="entry name" value="AB_hydrolase_fold"/>
</dbReference>
<gene>
    <name evidence="6" type="ORF">BCR38DRAFT_489801</name>
</gene>
<feature type="domain" description="AB hydrolase-1" evidence="4">
    <location>
        <begin position="135"/>
        <end position="363"/>
    </location>
</feature>
<dbReference type="STRING" id="1141098.A0A1Y2DFC2"/>
<dbReference type="GeneID" id="63780653"/>
<dbReference type="Pfam" id="PF08386">
    <property type="entry name" value="Abhydrolase_4"/>
    <property type="match status" value="1"/>
</dbReference>
<keyword evidence="3" id="KW-0472">Membrane</keyword>
<feature type="domain" description="Peptidase S33 tripeptidyl aminopeptidase-like C-terminal" evidence="5">
    <location>
        <begin position="534"/>
        <end position="633"/>
    </location>
</feature>
<dbReference type="Proteomes" id="UP000193689">
    <property type="component" value="Unassembled WGS sequence"/>
</dbReference>
<evidence type="ECO:0000259" key="5">
    <source>
        <dbReference type="Pfam" id="PF08386"/>
    </source>
</evidence>
<dbReference type="PANTHER" id="PTHR43248:SF25">
    <property type="entry name" value="AB HYDROLASE-1 DOMAIN-CONTAINING PROTEIN-RELATED"/>
    <property type="match status" value="1"/>
</dbReference>
<evidence type="ECO:0000259" key="4">
    <source>
        <dbReference type="Pfam" id="PF00561"/>
    </source>
</evidence>
<evidence type="ECO:0000313" key="7">
    <source>
        <dbReference type="Proteomes" id="UP000193689"/>
    </source>
</evidence>
<protein>
    <submittedName>
        <fullName evidence="6">TAP-like protein-domain-containing protein</fullName>
    </submittedName>
</protein>
<dbReference type="SUPFAM" id="SSF53474">
    <property type="entry name" value="alpha/beta-Hydrolases"/>
    <property type="match status" value="1"/>
</dbReference>
<comment type="similarity">
    <text evidence="1">Belongs to the peptidase S33 family.</text>
</comment>
<reference evidence="6 7" key="1">
    <citation type="submission" date="2016-07" db="EMBL/GenBank/DDBJ databases">
        <title>Pervasive Adenine N6-methylation of Active Genes in Fungi.</title>
        <authorList>
            <consortium name="DOE Joint Genome Institute"/>
            <person name="Mondo S.J."/>
            <person name="Dannebaum R.O."/>
            <person name="Kuo R.C."/>
            <person name="Labutti K."/>
            <person name="Haridas S."/>
            <person name="Kuo A."/>
            <person name="Salamov A."/>
            <person name="Ahrendt S.R."/>
            <person name="Lipzen A."/>
            <person name="Sullivan W."/>
            <person name="Andreopoulos W.B."/>
            <person name="Clum A."/>
            <person name="Lindquist E."/>
            <person name="Daum C."/>
            <person name="Ramamoorthy G.K."/>
            <person name="Gryganskyi A."/>
            <person name="Culley D."/>
            <person name="Magnuson J.K."/>
            <person name="James T.Y."/>
            <person name="O'Malley M.A."/>
            <person name="Stajich J.E."/>
            <person name="Spatafora J.W."/>
            <person name="Visel A."/>
            <person name="Grigoriev I.V."/>
        </authorList>
    </citation>
    <scope>NUCLEOTIDE SEQUENCE [LARGE SCALE GENOMIC DNA]</scope>
    <source>
        <strain evidence="6 7">CBS 129021</strain>
    </source>
</reference>
<dbReference type="GO" id="GO:0016787">
    <property type="term" value="F:hydrolase activity"/>
    <property type="evidence" value="ECO:0007669"/>
    <property type="project" value="UniProtKB-KW"/>
</dbReference>
<organism evidence="6 7">
    <name type="scientific">Pseudomassariella vexata</name>
    <dbReference type="NCBI Taxonomy" id="1141098"/>
    <lineage>
        <taxon>Eukaryota</taxon>
        <taxon>Fungi</taxon>
        <taxon>Dikarya</taxon>
        <taxon>Ascomycota</taxon>
        <taxon>Pezizomycotina</taxon>
        <taxon>Sordariomycetes</taxon>
        <taxon>Xylariomycetidae</taxon>
        <taxon>Amphisphaeriales</taxon>
        <taxon>Pseudomassariaceae</taxon>
        <taxon>Pseudomassariella</taxon>
    </lineage>
</organism>
<keyword evidence="7" id="KW-1185">Reference proteome</keyword>
<evidence type="ECO:0000256" key="2">
    <source>
        <dbReference type="ARBA" id="ARBA00022801"/>
    </source>
</evidence>
<comment type="caution">
    <text evidence="6">The sequence shown here is derived from an EMBL/GenBank/DDBJ whole genome shotgun (WGS) entry which is preliminary data.</text>
</comment>
<name>A0A1Y2DFC2_9PEZI</name>
<keyword evidence="3" id="KW-1133">Transmembrane helix</keyword>
<feature type="transmembrane region" description="Helical" evidence="3">
    <location>
        <begin position="25"/>
        <end position="49"/>
    </location>
</feature>
<dbReference type="OrthoDB" id="425534at2759"/>
<dbReference type="InterPro" id="IPR051601">
    <property type="entry name" value="Serine_prot/Carboxylest_S33"/>
</dbReference>
<accession>A0A1Y2DFC2</accession>
<dbReference type="RefSeq" id="XP_040710933.1">
    <property type="nucleotide sequence ID" value="XM_040864441.1"/>
</dbReference>
<evidence type="ECO:0000256" key="3">
    <source>
        <dbReference type="SAM" id="Phobius"/>
    </source>
</evidence>
<sequence length="670" mass="74036">MAPSPEKACLSAHDREAKQMRLYGAYYRLGASIPIVATFLLFCAYRGYWTSVPGLGLSRSCRADPDVQAQDESFDWLKIQPTEQFEFHDCFDGFQCARLSVPMNWGNVSIPDRVSITVIKQPAKVAVTDLRYGGPILMNPGGPGESGIFQVLSGGPYVQTIVDPHEDPADHDADGKYFDIVGFDPRGVNNTTPRPTCFPDPIAEHNWAQSGPSVFISGASDVLLNQEWARKDAVGASCAANRTDGANIAYHANTAQVVQDMVAIVERHAEWREKEVKRLMAPSCSSVLARLPRMEPADHQRIAESSAWQRSREKLNYWGFSYGTVLGQTFAAMHPDRIGRVVIDGVVDAADYYKTGWTRNLQDTDQIPRKWNDYCQGSGSKDRCSFYFEGMPASYMSSIIGVITNRLRNSPIVLPVSEEGPMIFEHADIMSMLVNALYEPYRTSDVFFDVLGGLLEGPNVTRATAWKANRVRQKVLLSNACVDDGPFSETCVAGQSRYVPGVAIRCADGDDVSNDTKDEYKEYLQKLQRQSDIMGTMWSTLRLACMGWKARPAWAYKGAIEGRTTSPILAIGNTLDPVTPLRNARGIPALFPGSAVLQQNTEGHCSYSNPSIGTAKIVRAYFQNGSLPAPGTVTEPEWRPFLGCVNPSGCDSRREEDEKLWKAQSSWALV</sequence>